<sequence>MEKNNETDFINKLTNLRNQYYSDSGKNVFFKNKQKIECASNICNSIGIEEIIDKTIYCVPNSNKVFFDYTIFKMYATPDNYDRIVSHALLMCRHKISENGNFEIHINLNSFTVSACERYKDIIQIFCNECLRSNTRYSINLSKLIVYNSPNMIDSISRIILPFIDPIVRNKITLYNKYESDSLLSNLFTNSIEMVNNNLASVSI</sequence>
<name>A0A6C0DMB9_9ZZZZ</name>
<dbReference type="Pfam" id="PF00650">
    <property type="entry name" value="CRAL_TRIO"/>
    <property type="match status" value="1"/>
</dbReference>
<protein>
    <recommendedName>
        <fullName evidence="1">CRAL-TRIO domain-containing protein</fullName>
    </recommendedName>
</protein>
<organism evidence="2">
    <name type="scientific">viral metagenome</name>
    <dbReference type="NCBI Taxonomy" id="1070528"/>
    <lineage>
        <taxon>unclassified sequences</taxon>
        <taxon>metagenomes</taxon>
        <taxon>organismal metagenomes</taxon>
    </lineage>
</organism>
<reference evidence="2" key="1">
    <citation type="journal article" date="2020" name="Nature">
        <title>Giant virus diversity and host interactions through global metagenomics.</title>
        <authorList>
            <person name="Schulz F."/>
            <person name="Roux S."/>
            <person name="Paez-Espino D."/>
            <person name="Jungbluth S."/>
            <person name="Walsh D.A."/>
            <person name="Denef V.J."/>
            <person name="McMahon K.D."/>
            <person name="Konstantinidis K.T."/>
            <person name="Eloe-Fadrosh E.A."/>
            <person name="Kyrpides N.C."/>
            <person name="Woyke T."/>
        </authorList>
    </citation>
    <scope>NUCLEOTIDE SEQUENCE</scope>
    <source>
        <strain evidence="2">GVMAG-M-3300023174-24</strain>
    </source>
</reference>
<dbReference type="AlphaFoldDB" id="A0A6C0DMB9"/>
<dbReference type="EMBL" id="MN739635">
    <property type="protein sequence ID" value="QHT17424.1"/>
    <property type="molecule type" value="Genomic_DNA"/>
</dbReference>
<dbReference type="Gene3D" id="3.40.525.10">
    <property type="entry name" value="CRAL-TRIO lipid binding domain"/>
    <property type="match status" value="1"/>
</dbReference>
<feature type="domain" description="CRAL-TRIO" evidence="1">
    <location>
        <begin position="87"/>
        <end position="185"/>
    </location>
</feature>
<evidence type="ECO:0000313" key="2">
    <source>
        <dbReference type="EMBL" id="QHT17424.1"/>
    </source>
</evidence>
<dbReference type="InterPro" id="IPR001251">
    <property type="entry name" value="CRAL-TRIO_dom"/>
</dbReference>
<dbReference type="SUPFAM" id="SSF52087">
    <property type="entry name" value="CRAL/TRIO domain"/>
    <property type="match status" value="1"/>
</dbReference>
<accession>A0A6C0DMB9</accession>
<proteinExistence type="predicted"/>
<evidence type="ECO:0000259" key="1">
    <source>
        <dbReference type="Pfam" id="PF00650"/>
    </source>
</evidence>
<dbReference type="InterPro" id="IPR036865">
    <property type="entry name" value="CRAL-TRIO_dom_sf"/>
</dbReference>